<comment type="caution">
    <text evidence="5">The sequence shown here is derived from an EMBL/GenBank/DDBJ whole genome shotgun (WGS) entry which is preliminary data.</text>
</comment>
<dbReference type="PRINTS" id="PR00463">
    <property type="entry name" value="EP450I"/>
</dbReference>
<dbReference type="PANTHER" id="PTHR47955">
    <property type="entry name" value="CYTOCHROME P450 FAMILY 71 PROTEIN"/>
    <property type="match status" value="1"/>
</dbReference>
<proteinExistence type="inferred from homology"/>
<evidence type="ECO:0000256" key="2">
    <source>
        <dbReference type="ARBA" id="ARBA00022723"/>
    </source>
</evidence>
<dbReference type="Pfam" id="PF00067">
    <property type="entry name" value="p450"/>
    <property type="match status" value="1"/>
</dbReference>
<reference evidence="5 6" key="1">
    <citation type="journal article" date="2024" name="G3 (Bethesda)">
        <title>Genome assembly of Hibiscus sabdariffa L. provides insights into metabolisms of medicinal natural products.</title>
        <authorList>
            <person name="Kim T."/>
        </authorList>
    </citation>
    <scope>NUCLEOTIDE SEQUENCE [LARGE SCALE GENOMIC DNA]</scope>
    <source>
        <strain evidence="5">TK-2024</strain>
        <tissue evidence="5">Old leaves</tissue>
    </source>
</reference>
<keyword evidence="6" id="KW-1185">Reference proteome</keyword>
<keyword evidence="4" id="KW-0812">Transmembrane</keyword>
<feature type="transmembrane region" description="Helical" evidence="4">
    <location>
        <begin position="12"/>
        <end position="30"/>
    </location>
</feature>
<dbReference type="InterPro" id="IPR002401">
    <property type="entry name" value="Cyt_P450_E_grp-I"/>
</dbReference>
<evidence type="ECO:0000313" key="6">
    <source>
        <dbReference type="Proteomes" id="UP001396334"/>
    </source>
</evidence>
<evidence type="ECO:0000313" key="5">
    <source>
        <dbReference type="EMBL" id="KAK8986971.1"/>
    </source>
</evidence>
<evidence type="ECO:0000256" key="1">
    <source>
        <dbReference type="ARBA" id="ARBA00010617"/>
    </source>
</evidence>
<sequence>MELLNFSNLSSNPLFLSLILLFSLFIWLKLSTRKRLNLPPLPPTLPIIGNIHQIGKVAHRSLRDLSTKYGPLLLLQLGYNPTVLVSSPQLVKEIVKNHDIIFSNRPKMTALNFLYYGGRDMVFSPYGEYWKQVKKISVLELFSHRRVHSFQFVRAEEVEAMVNKIRGASLKGEAVNLSDMLMLISSNIASRCILSHKSEDEGGCSKFGQLGKGC</sequence>
<comment type="similarity">
    <text evidence="1">Belongs to the cytochrome P450 family.</text>
</comment>
<keyword evidence="3" id="KW-0408">Iron</keyword>
<organism evidence="5 6">
    <name type="scientific">Hibiscus sabdariffa</name>
    <name type="common">roselle</name>
    <dbReference type="NCBI Taxonomy" id="183260"/>
    <lineage>
        <taxon>Eukaryota</taxon>
        <taxon>Viridiplantae</taxon>
        <taxon>Streptophyta</taxon>
        <taxon>Embryophyta</taxon>
        <taxon>Tracheophyta</taxon>
        <taxon>Spermatophyta</taxon>
        <taxon>Magnoliopsida</taxon>
        <taxon>eudicotyledons</taxon>
        <taxon>Gunneridae</taxon>
        <taxon>Pentapetalae</taxon>
        <taxon>rosids</taxon>
        <taxon>malvids</taxon>
        <taxon>Malvales</taxon>
        <taxon>Malvaceae</taxon>
        <taxon>Malvoideae</taxon>
        <taxon>Hibiscus</taxon>
    </lineage>
</organism>
<dbReference type="InterPro" id="IPR036396">
    <property type="entry name" value="Cyt_P450_sf"/>
</dbReference>
<accession>A0ABR2PFD6</accession>
<dbReference type="Proteomes" id="UP001396334">
    <property type="component" value="Unassembled WGS sequence"/>
</dbReference>
<dbReference type="Gene3D" id="1.10.630.10">
    <property type="entry name" value="Cytochrome P450"/>
    <property type="match status" value="1"/>
</dbReference>
<dbReference type="SUPFAM" id="SSF48264">
    <property type="entry name" value="Cytochrome P450"/>
    <property type="match status" value="1"/>
</dbReference>
<evidence type="ECO:0000256" key="3">
    <source>
        <dbReference type="ARBA" id="ARBA00023004"/>
    </source>
</evidence>
<keyword evidence="2" id="KW-0479">Metal-binding</keyword>
<dbReference type="InterPro" id="IPR001128">
    <property type="entry name" value="Cyt_P450"/>
</dbReference>
<keyword evidence="4" id="KW-0472">Membrane</keyword>
<dbReference type="PANTHER" id="PTHR47955:SF15">
    <property type="entry name" value="CYTOCHROME P450 71A2-LIKE"/>
    <property type="match status" value="1"/>
</dbReference>
<protein>
    <recommendedName>
        <fullName evidence="7">Cytochrome P450</fullName>
    </recommendedName>
</protein>
<dbReference type="EMBL" id="JBBPBN010000061">
    <property type="protein sequence ID" value="KAK8986971.1"/>
    <property type="molecule type" value="Genomic_DNA"/>
</dbReference>
<evidence type="ECO:0008006" key="7">
    <source>
        <dbReference type="Google" id="ProtNLM"/>
    </source>
</evidence>
<name>A0ABR2PFD6_9ROSI</name>
<gene>
    <name evidence="5" type="ORF">V6N11_055288</name>
</gene>
<keyword evidence="4" id="KW-1133">Transmembrane helix</keyword>
<evidence type="ECO:0000256" key="4">
    <source>
        <dbReference type="SAM" id="Phobius"/>
    </source>
</evidence>